<dbReference type="NCBIfam" id="NF033504">
    <property type="entry name" value="Ni_dep_LarA"/>
    <property type="match status" value="1"/>
</dbReference>
<evidence type="ECO:0000313" key="3">
    <source>
        <dbReference type="EMBL" id="CUU08792.1"/>
    </source>
</evidence>
<evidence type="ECO:0000259" key="2">
    <source>
        <dbReference type="Pfam" id="PF21113"/>
    </source>
</evidence>
<dbReference type="AlphaFoldDB" id="A0A0N7MTY1"/>
<feature type="domain" description="Lactate racemase C-terminal" evidence="2">
    <location>
        <begin position="276"/>
        <end position="346"/>
    </location>
</feature>
<accession>A0A0P1LEX2</accession>
<gene>
    <name evidence="3" type="ORF">JGI4_02182</name>
</gene>
<dbReference type="GO" id="GO:0050043">
    <property type="term" value="F:lactate racemase activity"/>
    <property type="evidence" value="ECO:0007669"/>
    <property type="project" value="InterPro"/>
</dbReference>
<dbReference type="InterPro" id="IPR048068">
    <property type="entry name" value="LarA-like"/>
</dbReference>
<dbReference type="PANTHER" id="PTHR33171">
    <property type="entry name" value="LAR_N DOMAIN-CONTAINING PROTEIN"/>
    <property type="match status" value="1"/>
</dbReference>
<protein>
    <submittedName>
        <fullName evidence="3">Nickel-dependent lactate racemase</fullName>
    </submittedName>
</protein>
<reference evidence="3 4" key="1">
    <citation type="submission" date="2015-11" db="EMBL/GenBank/DDBJ databases">
        <authorList>
            <person name="Zhang Y."/>
            <person name="Guo Z."/>
        </authorList>
    </citation>
    <scope>NUCLEOTIDE SEQUENCE [LARGE SCALE GENOMIC DNA]</scope>
    <source>
        <strain evidence="3">JGI-4</strain>
    </source>
</reference>
<proteinExistence type="predicted"/>
<dbReference type="Pfam" id="PF09861">
    <property type="entry name" value="Lar_N"/>
    <property type="match status" value="1"/>
</dbReference>
<dbReference type="STRING" id="1633631.GCA_001442925_02176"/>
<dbReference type="InterPro" id="IPR018657">
    <property type="entry name" value="LarA-like_N"/>
</dbReference>
<accession>A0A0P1N057</accession>
<accession>A0A0S4ND47</accession>
<feature type="domain" description="LarA-like N-terminal" evidence="1">
    <location>
        <begin position="12"/>
        <end position="201"/>
    </location>
</feature>
<dbReference type="EMBL" id="FAOP01000011">
    <property type="protein sequence ID" value="CUU08792.1"/>
    <property type="molecule type" value="Genomic_DNA"/>
</dbReference>
<name>A0A0N7MTY1_9BACT</name>
<dbReference type="Gene3D" id="3.40.50.11440">
    <property type="match status" value="1"/>
</dbReference>
<dbReference type="InterPro" id="IPR048520">
    <property type="entry name" value="LarA_C"/>
</dbReference>
<sequence length="417" mass="47192">MKTVMKKVKLKYGKTELEIELPEHAEILTPKLKPPDQDELEILNTALDNPIDSQKLENFLQKDDKVLIIVPDKTRKSRVDFILKSILTRIKNDNIKFLFANGTHAKQTENEKREILSDEIYDKFEVFENDAWSDDFIYFGKTKFGTEVFLNKLVSEADKILLIGSITHHYFAGFGGGAKLLVPGVASYKTAIQNHKLTLTQDGDINPNATNLKLEGNPVYEDIIEAFKLCRLKVVHLGVVLDETDKIVGAFFGDVIQSHKAGADFVNKFFTIPVNKKFDVVISSAGGFPKDVNFIQAHKSIHHSHYILKEGGYLFSFIECRDGIGSKTFLDWFKFKNPGEMKKHLLENYSMNGHTALSLQNKLKICNIIVRCELKNDLLEMMGLRTLDNFDMLKNLVGSIAVLTNASIYLPIYQGAL</sequence>
<accession>A0A0N7MTY1</accession>
<dbReference type="InterPro" id="IPR047926">
    <property type="entry name" value="Ni_dep_LarA"/>
</dbReference>
<evidence type="ECO:0000259" key="1">
    <source>
        <dbReference type="Pfam" id="PF09861"/>
    </source>
</evidence>
<dbReference type="Proteomes" id="UP000182011">
    <property type="component" value="Unassembled WGS sequence"/>
</dbReference>
<dbReference type="Pfam" id="PF21113">
    <property type="entry name" value="LarA_C"/>
    <property type="match status" value="1"/>
</dbReference>
<accession>A0A0P1M178</accession>
<evidence type="ECO:0000313" key="4">
    <source>
        <dbReference type="Proteomes" id="UP000182011"/>
    </source>
</evidence>
<dbReference type="PANTHER" id="PTHR33171:SF17">
    <property type="entry name" value="LARA-LIKE N-TERMINAL DOMAIN-CONTAINING PROTEIN"/>
    <property type="match status" value="1"/>
</dbReference>
<organism evidence="3 4">
    <name type="scientific">Candidatus Kryptonium thompsonii</name>
    <dbReference type="NCBI Taxonomy" id="1633631"/>
    <lineage>
        <taxon>Bacteria</taxon>
        <taxon>Pseudomonadati</taxon>
        <taxon>Candidatus Kryptoniota</taxon>
        <taxon>Candidatus Kryptonium</taxon>
    </lineage>
</organism>
<dbReference type="Gene3D" id="3.90.226.30">
    <property type="match status" value="1"/>
</dbReference>
<dbReference type="InterPro" id="IPR043166">
    <property type="entry name" value="LarA-like_C"/>
</dbReference>
<accession>A0A0P1LV44</accession>